<dbReference type="InterPro" id="IPR019250">
    <property type="entry name" value="DUF2227_metal-bd"/>
</dbReference>
<dbReference type="eggNOG" id="COG2389">
    <property type="taxonomic scope" value="Bacteria"/>
</dbReference>
<evidence type="ECO:0000313" key="3">
    <source>
        <dbReference type="Proteomes" id="UP000028922"/>
    </source>
</evidence>
<dbReference type="PANTHER" id="PTHR39085:SF1">
    <property type="entry name" value="SLL0924 PROTEIN"/>
    <property type="match status" value="1"/>
</dbReference>
<keyword evidence="1" id="KW-0812">Transmembrane</keyword>
<feature type="transmembrane region" description="Helical" evidence="1">
    <location>
        <begin position="32"/>
        <end position="50"/>
    </location>
</feature>
<gene>
    <name evidence="2" type="ORF">ucyna2_00311</name>
</gene>
<dbReference type="STRING" id="1527444.ucyna2_00311"/>
<dbReference type="AlphaFoldDB" id="A0A086CIB6"/>
<name>A0A086CIB6_9CHRO</name>
<comment type="caution">
    <text evidence="2">The sequence shown here is derived from an EMBL/GenBank/DDBJ whole genome shotgun (WGS) entry which is preliminary data.</text>
</comment>
<dbReference type="PATRIC" id="fig|1527444.3.peg.301"/>
<proteinExistence type="predicted"/>
<dbReference type="PANTHER" id="PTHR39085">
    <property type="entry name" value="SLL0924 PROTEIN"/>
    <property type="match status" value="1"/>
</dbReference>
<reference evidence="2 3" key="1">
    <citation type="submission" date="2014-08" db="EMBL/GenBank/DDBJ databases">
        <title>Comparative genomics reveals surprising divergence of two closely related strains of uncultivated UCYN-A cyanobacteria.</title>
        <authorList>
            <person name="Bombar D."/>
            <person name="Heller P."/>
            <person name="Sanchez-Baracaldo P."/>
            <person name="Carter B.J."/>
            <person name="Zert J.P."/>
        </authorList>
    </citation>
    <scope>NUCLEOTIDE SEQUENCE [LARGE SCALE GENOMIC DNA]</scope>
</reference>
<dbReference type="Proteomes" id="UP000028922">
    <property type="component" value="Unassembled WGS sequence"/>
</dbReference>
<evidence type="ECO:0000313" key="2">
    <source>
        <dbReference type="EMBL" id="KFF41930.1"/>
    </source>
</evidence>
<feature type="transmembrane region" description="Helical" evidence="1">
    <location>
        <begin position="9"/>
        <end position="26"/>
    </location>
</feature>
<dbReference type="EMBL" id="JPSP01000002">
    <property type="protein sequence ID" value="KFF41930.1"/>
    <property type="molecule type" value="Genomic_DNA"/>
</dbReference>
<feature type="transmembrane region" description="Helical" evidence="1">
    <location>
        <begin position="92"/>
        <end position="114"/>
    </location>
</feature>
<protein>
    <submittedName>
        <fullName evidence="2">Uncharacterized metal-binding protein</fullName>
    </submittedName>
</protein>
<keyword evidence="1" id="KW-0472">Membrane</keyword>
<accession>A0A086CIB6</accession>
<keyword evidence="1" id="KW-1133">Transmembrane helix</keyword>
<evidence type="ECO:0000256" key="1">
    <source>
        <dbReference type="SAM" id="Phobius"/>
    </source>
</evidence>
<dbReference type="Pfam" id="PF09988">
    <property type="entry name" value="DUF2227"/>
    <property type="match status" value="1"/>
</dbReference>
<organism evidence="2 3">
    <name type="scientific">Candidatus Atelocyanobacterium thalassa isolate SIO64986</name>
    <dbReference type="NCBI Taxonomy" id="1527444"/>
    <lineage>
        <taxon>Bacteria</taxon>
        <taxon>Bacillati</taxon>
        <taxon>Cyanobacteriota</taxon>
        <taxon>Cyanophyceae</taxon>
        <taxon>Oscillatoriophycideae</taxon>
        <taxon>Chroococcales</taxon>
        <taxon>Aphanothecaceae</taxon>
        <taxon>Candidatus Atelocyanobacterium</taxon>
        <taxon>Candidatus Atelocyanobacterium thalassae</taxon>
    </lineage>
</organism>
<sequence>MPSGRTHDRITVLSVVPITILFYFVFRRKELMLWFSLSYIFSGLMFGPDLDIYSLQYKRWGIGRWIWLPYQYSLKHRSFFSHGFLIGTVVRLIYLSIIVILFIIFANIVTQLFLGSAYNWWPLLITNYGKLRNQYLEEVITIFWGLELGAMSHTTSDILVTNLKRLKTKISKTK</sequence>